<keyword evidence="1" id="KW-0175">Coiled coil</keyword>
<accession>A0A8J2X0H9</accession>
<protein>
    <recommendedName>
        <fullName evidence="5">Transmembrane protein 186</fullName>
    </recommendedName>
</protein>
<dbReference type="AlphaFoldDB" id="A0A8J2X0H9"/>
<evidence type="ECO:0000256" key="2">
    <source>
        <dbReference type="SAM" id="SignalP"/>
    </source>
</evidence>
<dbReference type="EMBL" id="CAKKNE010000004">
    <property type="protein sequence ID" value="CAH0373600.1"/>
    <property type="molecule type" value="Genomic_DNA"/>
</dbReference>
<evidence type="ECO:0000256" key="1">
    <source>
        <dbReference type="SAM" id="Coils"/>
    </source>
</evidence>
<gene>
    <name evidence="3" type="ORF">PECAL_4P08090</name>
</gene>
<organism evidence="3 4">
    <name type="scientific">Pelagomonas calceolata</name>
    <dbReference type="NCBI Taxonomy" id="35677"/>
    <lineage>
        <taxon>Eukaryota</taxon>
        <taxon>Sar</taxon>
        <taxon>Stramenopiles</taxon>
        <taxon>Ochrophyta</taxon>
        <taxon>Pelagophyceae</taxon>
        <taxon>Pelagomonadales</taxon>
        <taxon>Pelagomonadaceae</taxon>
        <taxon>Pelagomonas</taxon>
    </lineage>
</organism>
<feature type="signal peptide" evidence="2">
    <location>
        <begin position="1"/>
        <end position="16"/>
    </location>
</feature>
<keyword evidence="2" id="KW-0732">Signal</keyword>
<name>A0A8J2X0H9_9STRA</name>
<proteinExistence type="predicted"/>
<dbReference type="Proteomes" id="UP000789595">
    <property type="component" value="Unassembled WGS sequence"/>
</dbReference>
<feature type="chain" id="PRO_5035247758" description="Transmembrane protein 186" evidence="2">
    <location>
        <begin position="17"/>
        <end position="253"/>
    </location>
</feature>
<reference evidence="3" key="1">
    <citation type="submission" date="2021-11" db="EMBL/GenBank/DDBJ databases">
        <authorList>
            <consortium name="Genoscope - CEA"/>
            <person name="William W."/>
        </authorList>
    </citation>
    <scope>NUCLEOTIDE SEQUENCE</scope>
</reference>
<evidence type="ECO:0000313" key="3">
    <source>
        <dbReference type="EMBL" id="CAH0373600.1"/>
    </source>
</evidence>
<evidence type="ECO:0008006" key="5">
    <source>
        <dbReference type="Google" id="ProtNLM"/>
    </source>
</evidence>
<sequence>MRRKLLLLGAVAGVRGLVPAPRPRTRRIARHVFDNDEVAAARDDVEAAAARLRDAERRLAEAKRSAPRPRPANARTLIDRSDAGTLLLTVPPAGLGGSTLMGAAFGAAWFSAIVPATAGMVATGAVLGGVFMAPFWLAGGAVLKTTLVDPAKKTTLSVGRYAWELSQTLPGGVAVSSDRGATDELAGADVAVTVVTNGVPQYACRLVAGARAWGLGDGLPRGELEWVASEINDQLSSFAGGEDLLAPPPGRVS</sequence>
<feature type="coiled-coil region" evidence="1">
    <location>
        <begin position="38"/>
        <end position="65"/>
    </location>
</feature>
<evidence type="ECO:0000313" key="4">
    <source>
        <dbReference type="Proteomes" id="UP000789595"/>
    </source>
</evidence>
<keyword evidence="4" id="KW-1185">Reference proteome</keyword>
<comment type="caution">
    <text evidence="3">The sequence shown here is derived from an EMBL/GenBank/DDBJ whole genome shotgun (WGS) entry which is preliminary data.</text>
</comment>